<accession>A0ABW5LKN0</accession>
<sequence length="152" mass="18315">MSKINSILILIHLFFFSNLVYSQDTIYLQEKPRVILKSWYPEFKEFPKLKVGESKIIFTKIPDFEKTSIWNNDIDLKTFNSQVEIEETDKTNQYFITVNSTNTEYIEFELWFELGNNTIFLKQNSKWRNIKDLYPLENDRLLIDKIKLELTK</sequence>
<proteinExistence type="predicted"/>
<evidence type="ECO:0000313" key="2">
    <source>
        <dbReference type="Proteomes" id="UP001597319"/>
    </source>
</evidence>
<keyword evidence="2" id="KW-1185">Reference proteome</keyword>
<reference evidence="2" key="1">
    <citation type="journal article" date="2019" name="Int. J. Syst. Evol. Microbiol.">
        <title>The Global Catalogue of Microorganisms (GCM) 10K type strain sequencing project: providing services to taxonomists for standard genome sequencing and annotation.</title>
        <authorList>
            <consortium name="The Broad Institute Genomics Platform"/>
            <consortium name="The Broad Institute Genome Sequencing Center for Infectious Disease"/>
            <person name="Wu L."/>
            <person name="Ma J."/>
        </authorList>
    </citation>
    <scope>NUCLEOTIDE SEQUENCE [LARGE SCALE GENOMIC DNA]</scope>
    <source>
        <strain evidence="2">KCTC 52274</strain>
    </source>
</reference>
<name>A0ABW5LKN0_9FLAO</name>
<dbReference type="RefSeq" id="WP_378294546.1">
    <property type="nucleotide sequence ID" value="NZ_JBHULE010000022.1"/>
</dbReference>
<gene>
    <name evidence="1" type="ORF">ACFSR1_18555</name>
</gene>
<comment type="caution">
    <text evidence="1">The sequence shown here is derived from an EMBL/GenBank/DDBJ whole genome shotgun (WGS) entry which is preliminary data.</text>
</comment>
<organism evidence="1 2">
    <name type="scientific">Aquimarina rubra</name>
    <dbReference type="NCBI Taxonomy" id="1920033"/>
    <lineage>
        <taxon>Bacteria</taxon>
        <taxon>Pseudomonadati</taxon>
        <taxon>Bacteroidota</taxon>
        <taxon>Flavobacteriia</taxon>
        <taxon>Flavobacteriales</taxon>
        <taxon>Flavobacteriaceae</taxon>
        <taxon>Aquimarina</taxon>
    </lineage>
</organism>
<evidence type="ECO:0000313" key="1">
    <source>
        <dbReference type="EMBL" id="MFD2564686.1"/>
    </source>
</evidence>
<dbReference type="Proteomes" id="UP001597319">
    <property type="component" value="Unassembled WGS sequence"/>
</dbReference>
<protein>
    <submittedName>
        <fullName evidence="1">Uncharacterized protein</fullName>
    </submittedName>
</protein>
<dbReference type="EMBL" id="JBHULE010000022">
    <property type="protein sequence ID" value="MFD2564686.1"/>
    <property type="molecule type" value="Genomic_DNA"/>
</dbReference>